<dbReference type="EMBL" id="JBHPBY010000503">
    <property type="protein sequence ID" value="MFC1853445.1"/>
    <property type="molecule type" value="Genomic_DNA"/>
</dbReference>
<evidence type="ECO:0000313" key="2">
    <source>
        <dbReference type="Proteomes" id="UP001594351"/>
    </source>
</evidence>
<dbReference type="PANTHER" id="PTHR35566:SF1">
    <property type="entry name" value="TYPE VI SECRETION SYSTEM BASEPLATE COMPONENT TSSK1"/>
    <property type="match status" value="1"/>
</dbReference>
<organism evidence="1 2">
    <name type="scientific">candidate division CSSED10-310 bacterium</name>
    <dbReference type="NCBI Taxonomy" id="2855610"/>
    <lineage>
        <taxon>Bacteria</taxon>
        <taxon>Bacteria division CSSED10-310</taxon>
    </lineage>
</organism>
<dbReference type="Pfam" id="PF05936">
    <property type="entry name" value="T6SS_VasE"/>
    <property type="match status" value="1"/>
</dbReference>
<evidence type="ECO:0000313" key="1">
    <source>
        <dbReference type="EMBL" id="MFC1853445.1"/>
    </source>
</evidence>
<reference evidence="1 2" key="1">
    <citation type="submission" date="2024-09" db="EMBL/GenBank/DDBJ databases">
        <title>Laminarin stimulates single cell rates of sulfate reduction while oxygen inhibits transcriptomic activity in coastal marine sediment.</title>
        <authorList>
            <person name="Lindsay M."/>
            <person name="Orcutt B."/>
            <person name="Emerson D."/>
            <person name="Stepanauskas R."/>
            <person name="D'Angelo T."/>
        </authorList>
    </citation>
    <scope>NUCLEOTIDE SEQUENCE [LARGE SCALE GENOMIC DNA]</scope>
    <source>
        <strain evidence="1">SAG AM-311-K15</strain>
    </source>
</reference>
<dbReference type="PANTHER" id="PTHR35566">
    <property type="entry name" value="BLR3599 PROTEIN"/>
    <property type="match status" value="1"/>
</dbReference>
<dbReference type="NCBIfam" id="TIGR03353">
    <property type="entry name" value="VI_chp_4"/>
    <property type="match status" value="1"/>
</dbReference>
<dbReference type="Proteomes" id="UP001594351">
    <property type="component" value="Unassembled WGS sequence"/>
</dbReference>
<proteinExistence type="predicted"/>
<name>A0ABV6Z4S7_UNCC1</name>
<accession>A0ABV6Z4S7</accession>
<comment type="caution">
    <text evidence="1">The sequence shown here is derived from an EMBL/GenBank/DDBJ whole genome shotgun (WGS) entry which is preliminary data.</text>
</comment>
<keyword evidence="2" id="KW-1185">Reference proteome</keyword>
<dbReference type="InterPro" id="IPR010263">
    <property type="entry name" value="T6SS_TssK"/>
</dbReference>
<protein>
    <submittedName>
        <fullName evidence="1">Type VI secretion system baseplate subunit TssK</fullName>
    </submittedName>
</protein>
<gene>
    <name evidence="1" type="primary">tssK</name>
    <name evidence="1" type="ORF">ACFL27_24880</name>
</gene>
<sequence>MISNQNIVWFEGMALDPHHFQQVDRYRQMALNFRMSAISHYEWGFIDCAIDKEALANGRFSLQRCSGVMPDGLHFLIPDNDPIPSSRDIKQAFPPTEEKLVVYLAVPVERYESKNCALESSGSSDNVRFISRNITLRDANTGSDEREITIKVPQFKLLFSNETLEDYTHLPLAEIVRTADGRFSLNDKFIPPCLTCLASFRLREITNDLLEHLIGKRAALLEQGLVPISVKFEISPADVNLYLFFHTINSFIPLLNHNHDVPHCHPERLFSLLLTFAGQLTTFSLQPEVHPGHLPRYDHRNLSLCFNQLNETIHELMGQIKHEKNYIPIPLEKHGDTLFIGRIADPALLSEAQFFLILSGGELDESKTIIELPRMIKIASVEKLQELERFALSGLKVKHTEELPGGLPLQPDSHYFNIEKADSLWEDICSSGTIALRIPQSYIGINLELIAIKVSQ</sequence>